<reference evidence="10 11" key="1">
    <citation type="journal article" date="2018" name="Proc. Natl. Acad. Sci. U.S.A.">
        <title>Draft genome sequence of Camellia sinensis var. sinensis provides insights into the evolution of the tea genome and tea quality.</title>
        <authorList>
            <person name="Wei C."/>
            <person name="Yang H."/>
            <person name="Wang S."/>
            <person name="Zhao J."/>
            <person name="Liu C."/>
            <person name="Gao L."/>
            <person name="Xia E."/>
            <person name="Lu Y."/>
            <person name="Tai Y."/>
            <person name="She G."/>
            <person name="Sun J."/>
            <person name="Cao H."/>
            <person name="Tong W."/>
            <person name="Gao Q."/>
            <person name="Li Y."/>
            <person name="Deng W."/>
            <person name="Jiang X."/>
            <person name="Wang W."/>
            <person name="Chen Q."/>
            <person name="Zhang S."/>
            <person name="Li H."/>
            <person name="Wu J."/>
            <person name="Wang P."/>
            <person name="Li P."/>
            <person name="Shi C."/>
            <person name="Zheng F."/>
            <person name="Jian J."/>
            <person name="Huang B."/>
            <person name="Shan D."/>
            <person name="Shi M."/>
            <person name="Fang C."/>
            <person name="Yue Y."/>
            <person name="Li F."/>
            <person name="Li D."/>
            <person name="Wei S."/>
            <person name="Han B."/>
            <person name="Jiang C."/>
            <person name="Yin Y."/>
            <person name="Xia T."/>
            <person name="Zhang Z."/>
            <person name="Bennetzen J.L."/>
            <person name="Zhao S."/>
            <person name="Wan X."/>
        </authorList>
    </citation>
    <scope>NUCLEOTIDE SEQUENCE [LARGE SCALE GENOMIC DNA]</scope>
    <source>
        <strain evidence="11">cv. Shuchazao</strain>
        <tissue evidence="10">Leaf</tissue>
    </source>
</reference>
<keyword evidence="6" id="KW-0408">Iron</keyword>
<feature type="compositionally biased region" description="Low complexity" evidence="9">
    <location>
        <begin position="191"/>
        <end position="204"/>
    </location>
</feature>
<evidence type="ECO:0000256" key="6">
    <source>
        <dbReference type="ARBA" id="ARBA00023004"/>
    </source>
</evidence>
<evidence type="ECO:0000313" key="11">
    <source>
        <dbReference type="Proteomes" id="UP000306102"/>
    </source>
</evidence>
<feature type="region of interest" description="Disordered" evidence="9">
    <location>
        <begin position="218"/>
        <end position="254"/>
    </location>
</feature>
<dbReference type="PANTHER" id="PTHR24282:SF255">
    <property type="entry name" value="CYTOCHROME P450 72A11-RELATED"/>
    <property type="match status" value="1"/>
</dbReference>
<dbReference type="STRING" id="542762.A0A4V3WMR8"/>
<comment type="subcellular location">
    <subcellularLocation>
        <location evidence="1">Membrane</location>
    </subcellularLocation>
</comment>
<sequence>MEVTVSSIVGSVALVSLLTCAWRVVKWVWWRPKQIEKRLREQGFKGNPYKLLYGDMKEMISVMKEARSKPMDASSDDIVPHVIPSYHHCLNLHGKDYFQWMGTTPRVTIANPKHIKEILSVYLASISVFLTPFSIPSPPLSSSTTTTSLATVHHRHERWRRVEQSLRVRLAPRHRLTHMGDRLTPDPYGRPTSTSPTTATLLPPLLSSDIDAETKVFVEDTPLPPSIQKSPFTPSPPPSAAHFSSLPSLLFLKP</sequence>
<name>A0A4V3WMR8_CAMSN</name>
<evidence type="ECO:0000256" key="8">
    <source>
        <dbReference type="ARBA" id="ARBA00023136"/>
    </source>
</evidence>
<dbReference type="Proteomes" id="UP000306102">
    <property type="component" value="Unassembled WGS sequence"/>
</dbReference>
<dbReference type="PANTHER" id="PTHR24282">
    <property type="entry name" value="CYTOCHROME P450 FAMILY MEMBER"/>
    <property type="match status" value="1"/>
</dbReference>
<feature type="compositionally biased region" description="Low complexity" evidence="9">
    <location>
        <begin position="240"/>
        <end position="254"/>
    </location>
</feature>
<evidence type="ECO:0000313" key="10">
    <source>
        <dbReference type="EMBL" id="THG09637.1"/>
    </source>
</evidence>
<feature type="region of interest" description="Disordered" evidence="9">
    <location>
        <begin position="176"/>
        <end position="204"/>
    </location>
</feature>
<protein>
    <recommendedName>
        <fullName evidence="12">Cytochrome P450</fullName>
    </recommendedName>
</protein>
<keyword evidence="3" id="KW-0349">Heme</keyword>
<keyword evidence="5" id="KW-0560">Oxidoreductase</keyword>
<evidence type="ECO:0000256" key="3">
    <source>
        <dbReference type="ARBA" id="ARBA00022617"/>
    </source>
</evidence>
<dbReference type="InterPro" id="IPR050665">
    <property type="entry name" value="Cytochrome_P450_Monooxygen"/>
</dbReference>
<comment type="caution">
    <text evidence="10">The sequence shown here is derived from an EMBL/GenBank/DDBJ whole genome shotgun (WGS) entry which is preliminary data.</text>
</comment>
<gene>
    <name evidence="10" type="ORF">TEA_022169</name>
</gene>
<organism evidence="10 11">
    <name type="scientific">Camellia sinensis var. sinensis</name>
    <name type="common">China tea</name>
    <dbReference type="NCBI Taxonomy" id="542762"/>
    <lineage>
        <taxon>Eukaryota</taxon>
        <taxon>Viridiplantae</taxon>
        <taxon>Streptophyta</taxon>
        <taxon>Embryophyta</taxon>
        <taxon>Tracheophyta</taxon>
        <taxon>Spermatophyta</taxon>
        <taxon>Magnoliopsida</taxon>
        <taxon>eudicotyledons</taxon>
        <taxon>Gunneridae</taxon>
        <taxon>Pentapetalae</taxon>
        <taxon>asterids</taxon>
        <taxon>Ericales</taxon>
        <taxon>Theaceae</taxon>
        <taxon>Camellia</taxon>
    </lineage>
</organism>
<evidence type="ECO:0000256" key="1">
    <source>
        <dbReference type="ARBA" id="ARBA00004370"/>
    </source>
</evidence>
<dbReference type="GO" id="GO:0016020">
    <property type="term" value="C:membrane"/>
    <property type="evidence" value="ECO:0007669"/>
    <property type="project" value="UniProtKB-SubCell"/>
</dbReference>
<keyword evidence="8" id="KW-0472">Membrane</keyword>
<proteinExistence type="inferred from homology"/>
<evidence type="ECO:0000256" key="9">
    <source>
        <dbReference type="SAM" id="MobiDB-lite"/>
    </source>
</evidence>
<evidence type="ECO:0008006" key="12">
    <source>
        <dbReference type="Google" id="ProtNLM"/>
    </source>
</evidence>
<evidence type="ECO:0000256" key="5">
    <source>
        <dbReference type="ARBA" id="ARBA00023002"/>
    </source>
</evidence>
<dbReference type="AlphaFoldDB" id="A0A4V3WMR8"/>
<keyword evidence="7" id="KW-0503">Monooxygenase</keyword>
<dbReference type="EMBL" id="SDRB02008355">
    <property type="protein sequence ID" value="THG09637.1"/>
    <property type="molecule type" value="Genomic_DNA"/>
</dbReference>
<dbReference type="GO" id="GO:0046872">
    <property type="term" value="F:metal ion binding"/>
    <property type="evidence" value="ECO:0007669"/>
    <property type="project" value="UniProtKB-KW"/>
</dbReference>
<comment type="similarity">
    <text evidence="2">Belongs to the cytochrome P450 family.</text>
</comment>
<accession>A0A4V3WMR8</accession>
<keyword evidence="4" id="KW-0479">Metal-binding</keyword>
<dbReference type="GO" id="GO:0004497">
    <property type="term" value="F:monooxygenase activity"/>
    <property type="evidence" value="ECO:0007669"/>
    <property type="project" value="UniProtKB-KW"/>
</dbReference>
<evidence type="ECO:0000256" key="4">
    <source>
        <dbReference type="ARBA" id="ARBA00022723"/>
    </source>
</evidence>
<keyword evidence="11" id="KW-1185">Reference proteome</keyword>
<evidence type="ECO:0000256" key="2">
    <source>
        <dbReference type="ARBA" id="ARBA00010617"/>
    </source>
</evidence>
<evidence type="ECO:0000256" key="7">
    <source>
        <dbReference type="ARBA" id="ARBA00023033"/>
    </source>
</evidence>